<comment type="similarity">
    <text evidence="2">Belongs to the glycosyl hydrolase 5 (cellulase A) family.</text>
</comment>
<evidence type="ECO:0000259" key="7">
    <source>
        <dbReference type="Pfam" id="PF26410"/>
    </source>
</evidence>
<gene>
    <name evidence="8" type="ORF">MBM_08386</name>
</gene>
<evidence type="ECO:0000256" key="2">
    <source>
        <dbReference type="ARBA" id="ARBA00005641"/>
    </source>
</evidence>
<name>K1WX91_MARBU</name>
<keyword evidence="4" id="KW-0378">Hydrolase</keyword>
<dbReference type="AlphaFoldDB" id="K1WX91"/>
<feature type="domain" description="Glycoside hydrolase family 5" evidence="7">
    <location>
        <begin position="188"/>
        <end position="326"/>
    </location>
</feature>
<dbReference type="SUPFAM" id="SSF51445">
    <property type="entry name" value="(Trans)glycosidases"/>
    <property type="match status" value="1"/>
</dbReference>
<dbReference type="EC" id="3.2.1.78" evidence="3"/>
<keyword evidence="5" id="KW-0326">Glycosidase</keyword>
<dbReference type="EMBL" id="JH921450">
    <property type="protein sequence ID" value="EKD13303.1"/>
    <property type="molecule type" value="Genomic_DNA"/>
</dbReference>
<dbReference type="InterPro" id="IPR001547">
    <property type="entry name" value="Glyco_hydro_5"/>
</dbReference>
<protein>
    <recommendedName>
        <fullName evidence="3">mannan endo-1,4-beta-mannosidase</fullName>
        <ecNumber evidence="3">3.2.1.78</ecNumber>
    </recommendedName>
</protein>
<reference evidence="8 9" key="1">
    <citation type="journal article" date="2012" name="BMC Genomics">
        <title>Sequencing the genome of Marssonina brunnea reveals fungus-poplar co-evolution.</title>
        <authorList>
            <person name="Zhu S."/>
            <person name="Cao Y.-Z."/>
            <person name="Jiang C."/>
            <person name="Tan B.-Y."/>
            <person name="Wang Z."/>
            <person name="Feng S."/>
            <person name="Zhang L."/>
            <person name="Su X.-H."/>
            <person name="Brejova B."/>
            <person name="Vinar T."/>
            <person name="Xu M."/>
            <person name="Wang M.-X."/>
            <person name="Zhang S.-G."/>
            <person name="Huang M.-R."/>
            <person name="Wu R."/>
            <person name="Zhou Y."/>
        </authorList>
    </citation>
    <scope>NUCLEOTIDE SEQUENCE [LARGE SCALE GENOMIC DNA]</scope>
    <source>
        <strain evidence="8 9">MB_m1</strain>
    </source>
</reference>
<dbReference type="InParanoid" id="K1WX91"/>
<dbReference type="GeneID" id="18764321"/>
<dbReference type="PANTHER" id="PTHR31451:SF21">
    <property type="entry name" value="MANNAN ENDO-1,4-BETA-MANNOSIDASE C"/>
    <property type="match status" value="1"/>
</dbReference>
<dbReference type="OrthoDB" id="406631at2759"/>
<dbReference type="eggNOG" id="ENOG502QS4Q">
    <property type="taxonomic scope" value="Eukaryota"/>
</dbReference>
<feature type="chain" id="PRO_5003855026" description="mannan endo-1,4-beta-mannosidase" evidence="6">
    <location>
        <begin position="20"/>
        <end position="417"/>
    </location>
</feature>
<dbReference type="Pfam" id="PF26410">
    <property type="entry name" value="GH5_mannosidase"/>
    <property type="match status" value="1"/>
</dbReference>
<evidence type="ECO:0000256" key="3">
    <source>
        <dbReference type="ARBA" id="ARBA00012706"/>
    </source>
</evidence>
<accession>K1WX91</accession>
<dbReference type="PANTHER" id="PTHR31451">
    <property type="match status" value="1"/>
</dbReference>
<evidence type="ECO:0000256" key="6">
    <source>
        <dbReference type="SAM" id="SignalP"/>
    </source>
</evidence>
<comment type="catalytic activity">
    <reaction evidence="1">
        <text>Random hydrolysis of (1-&gt;4)-beta-D-mannosidic linkages in mannans, galactomannans and glucomannans.</text>
        <dbReference type="EC" id="3.2.1.78"/>
    </reaction>
</comment>
<dbReference type="InterPro" id="IPR045053">
    <property type="entry name" value="MAN-like"/>
</dbReference>
<dbReference type="STRING" id="1072389.K1WX91"/>
<organism evidence="8 9">
    <name type="scientific">Marssonina brunnea f. sp. multigermtubi (strain MB_m1)</name>
    <name type="common">Marssonina leaf spot fungus</name>
    <dbReference type="NCBI Taxonomy" id="1072389"/>
    <lineage>
        <taxon>Eukaryota</taxon>
        <taxon>Fungi</taxon>
        <taxon>Dikarya</taxon>
        <taxon>Ascomycota</taxon>
        <taxon>Pezizomycotina</taxon>
        <taxon>Leotiomycetes</taxon>
        <taxon>Helotiales</taxon>
        <taxon>Drepanopezizaceae</taxon>
        <taxon>Drepanopeziza</taxon>
    </lineage>
</organism>
<dbReference type="HOGENOM" id="CLU_031603_4_0_1"/>
<keyword evidence="9" id="KW-1185">Reference proteome</keyword>
<evidence type="ECO:0000256" key="4">
    <source>
        <dbReference type="ARBA" id="ARBA00022801"/>
    </source>
</evidence>
<dbReference type="OMA" id="DWTYNGA"/>
<evidence type="ECO:0000313" key="9">
    <source>
        <dbReference type="Proteomes" id="UP000006753"/>
    </source>
</evidence>
<proteinExistence type="inferred from homology"/>
<keyword evidence="6" id="KW-0732">Signal</keyword>
<dbReference type="GO" id="GO:0046355">
    <property type="term" value="P:mannan catabolic process"/>
    <property type="evidence" value="ECO:0007669"/>
    <property type="project" value="UniProtKB-ARBA"/>
</dbReference>
<evidence type="ECO:0000256" key="1">
    <source>
        <dbReference type="ARBA" id="ARBA00001678"/>
    </source>
</evidence>
<dbReference type="InterPro" id="IPR017853">
    <property type="entry name" value="GH"/>
</dbReference>
<dbReference type="KEGG" id="mbe:MBM_08386"/>
<dbReference type="Gene3D" id="3.20.20.80">
    <property type="entry name" value="Glycosidases"/>
    <property type="match status" value="1"/>
</dbReference>
<evidence type="ECO:0000256" key="5">
    <source>
        <dbReference type="ARBA" id="ARBA00023295"/>
    </source>
</evidence>
<sequence length="417" mass="46148">MKLFIAFSALAVLASEAIATSNSSRPKGFPYTQGPNFMLDGEPFLFAGSNAYWLPFINNPADVEQTMKEARRAGQRVIRTWAFNDQNETYTPGGLPQYGEGTPVYFQSWKDGQATINTGPNGLQVLDQIVQLAEDHDLKLIMALTNNWADYGGMDVYTVNLGGTYHDDFYRAPEIIAAFKTYVGAVVERYKDSPAIFAWELANEPRCGADGTRNLPRSPGTSCTASTLEAWYRDTASFIKSVDEHHMVTWGGEGGFLEEGATDWAYNGADGGDFYAELALPEMDFGTFHLYPDWWSKSVSWANTWVVDHGVAQQRLQKPVLFEEYGWLGPAERLANLGTVAPENETRVAVVGEWQKLSLEQGMADMYWQFGLCGLSFGCSTNDGFTIYMNNAEEATPLVFDHAQAVNAANSKIQPAL</sequence>
<feature type="signal peptide" evidence="6">
    <location>
        <begin position="1"/>
        <end position="19"/>
    </location>
</feature>
<evidence type="ECO:0000313" key="8">
    <source>
        <dbReference type="EMBL" id="EKD13303.1"/>
    </source>
</evidence>
<dbReference type="Proteomes" id="UP000006753">
    <property type="component" value="Unassembled WGS sequence"/>
</dbReference>
<dbReference type="GO" id="GO:0016985">
    <property type="term" value="F:mannan endo-1,4-beta-mannosidase activity"/>
    <property type="evidence" value="ECO:0007669"/>
    <property type="project" value="UniProtKB-EC"/>
</dbReference>